<organism evidence="3 4">
    <name type="scientific">Rhizobium soli</name>
    <dbReference type="NCBI Taxonomy" id="424798"/>
    <lineage>
        <taxon>Bacteria</taxon>
        <taxon>Pseudomonadati</taxon>
        <taxon>Pseudomonadota</taxon>
        <taxon>Alphaproteobacteria</taxon>
        <taxon>Hyphomicrobiales</taxon>
        <taxon>Rhizobiaceae</taxon>
        <taxon>Rhizobium/Agrobacterium group</taxon>
        <taxon>Rhizobium</taxon>
    </lineage>
</organism>
<evidence type="ECO:0000313" key="3">
    <source>
        <dbReference type="EMBL" id="MBB6509055.1"/>
    </source>
</evidence>
<dbReference type="RefSeq" id="WP_062453468.1">
    <property type="nucleotide sequence ID" value="NZ_JACHBU010000004.1"/>
</dbReference>
<comment type="caution">
    <text evidence="3">The sequence shown here is derived from an EMBL/GenBank/DDBJ whole genome shotgun (WGS) entry which is preliminary data.</text>
</comment>
<evidence type="ECO:0008006" key="5">
    <source>
        <dbReference type="Google" id="ProtNLM"/>
    </source>
</evidence>
<evidence type="ECO:0000256" key="2">
    <source>
        <dbReference type="SAM" id="SignalP"/>
    </source>
</evidence>
<sequence length="111" mass="10600">MIKTLTVVAALSFGLSSAAFAQTSYDMNGSANRADVQQNMSGAGGNIPPKPAASGTVDPYSTGSVTPGSAVGSTGAYGSRAGCAPGGEPGDAANSGNLPNLTGETAQGTGC</sequence>
<feature type="region of interest" description="Disordered" evidence="1">
    <location>
        <begin position="36"/>
        <end position="111"/>
    </location>
</feature>
<gene>
    <name evidence="3" type="ORF">F4695_002412</name>
</gene>
<name>A0A7X0JKU2_9HYPH</name>
<reference evidence="3 4" key="1">
    <citation type="submission" date="2020-08" db="EMBL/GenBank/DDBJ databases">
        <title>The Agave Microbiome: Exploring the role of microbial communities in plant adaptations to desert environments.</title>
        <authorList>
            <person name="Partida-Martinez L.P."/>
        </authorList>
    </citation>
    <scope>NUCLEOTIDE SEQUENCE [LARGE SCALE GENOMIC DNA]</scope>
    <source>
        <strain evidence="3 4">AS3.12</strain>
    </source>
</reference>
<feature type="compositionally biased region" description="Polar residues" evidence="1">
    <location>
        <begin position="94"/>
        <end position="111"/>
    </location>
</feature>
<keyword evidence="2" id="KW-0732">Signal</keyword>
<keyword evidence="4" id="KW-1185">Reference proteome</keyword>
<accession>A0A7X0JKU2</accession>
<dbReference type="EMBL" id="JACHBU010000004">
    <property type="protein sequence ID" value="MBB6509055.1"/>
    <property type="molecule type" value="Genomic_DNA"/>
</dbReference>
<evidence type="ECO:0000256" key="1">
    <source>
        <dbReference type="SAM" id="MobiDB-lite"/>
    </source>
</evidence>
<dbReference type="Proteomes" id="UP000585437">
    <property type="component" value="Unassembled WGS sequence"/>
</dbReference>
<proteinExistence type="predicted"/>
<evidence type="ECO:0000313" key="4">
    <source>
        <dbReference type="Proteomes" id="UP000585437"/>
    </source>
</evidence>
<feature type="signal peptide" evidence="2">
    <location>
        <begin position="1"/>
        <end position="21"/>
    </location>
</feature>
<protein>
    <recommendedName>
        <fullName evidence="5">Adenylate cyclase</fullName>
    </recommendedName>
</protein>
<dbReference type="AlphaFoldDB" id="A0A7X0JKU2"/>
<feature type="chain" id="PRO_5031382934" description="Adenylate cyclase" evidence="2">
    <location>
        <begin position="22"/>
        <end position="111"/>
    </location>
</feature>